<feature type="domain" description="CorA-like transporter" evidence="6">
    <location>
        <begin position="7"/>
        <end position="265"/>
    </location>
</feature>
<dbReference type="Gene3D" id="1.20.58.340">
    <property type="entry name" value="Magnesium transport protein CorA, transmembrane region"/>
    <property type="match status" value="1"/>
</dbReference>
<keyword evidence="8" id="KW-1185">Reference proteome</keyword>
<feature type="transmembrane region" description="Helical" evidence="5">
    <location>
        <begin position="421"/>
        <end position="442"/>
    </location>
</feature>
<dbReference type="GO" id="GO:0016020">
    <property type="term" value="C:membrane"/>
    <property type="evidence" value="ECO:0007669"/>
    <property type="project" value="UniProtKB-SubCell"/>
</dbReference>
<reference evidence="8" key="1">
    <citation type="submission" date="2017-12" db="EMBL/GenBank/DDBJ databases">
        <authorList>
            <consortium name="DOE Joint Genome Institute"/>
            <person name="Mondo S.J."/>
            <person name="Kjaerbolling I."/>
            <person name="Vesth T.C."/>
            <person name="Frisvad J.C."/>
            <person name="Nybo J.L."/>
            <person name="Theobald S."/>
            <person name="Kuo A."/>
            <person name="Bowyer P."/>
            <person name="Matsuda Y."/>
            <person name="Lyhne E.K."/>
            <person name="Kogle M.E."/>
            <person name="Clum A."/>
            <person name="Lipzen A."/>
            <person name="Salamov A."/>
            <person name="Ngan C.Y."/>
            <person name="Daum C."/>
            <person name="Chiniquy J."/>
            <person name="Barry K."/>
            <person name="LaButti K."/>
            <person name="Haridas S."/>
            <person name="Simmons B.A."/>
            <person name="Magnuson J.K."/>
            <person name="Mortensen U.H."/>
            <person name="Larsen T.O."/>
            <person name="Grigoriev I.V."/>
            <person name="Baker S.E."/>
            <person name="Andersen M.R."/>
            <person name="Nordberg H.P."/>
            <person name="Cantor M.N."/>
            <person name="Hua S.X."/>
        </authorList>
    </citation>
    <scope>NUCLEOTIDE SEQUENCE [LARGE SCALE GENOMIC DNA]</scope>
    <source>
        <strain evidence="8">IBT 19404</strain>
    </source>
</reference>
<dbReference type="Proteomes" id="UP000235023">
    <property type="component" value="Unassembled WGS sequence"/>
</dbReference>
<accession>A0A2J5I4F0</accession>
<dbReference type="OrthoDB" id="4489427at2759"/>
<organism evidence="7 8">
    <name type="scientific">Aspergillus taichungensis</name>
    <dbReference type="NCBI Taxonomy" id="482145"/>
    <lineage>
        <taxon>Eukaryota</taxon>
        <taxon>Fungi</taxon>
        <taxon>Dikarya</taxon>
        <taxon>Ascomycota</taxon>
        <taxon>Pezizomycotina</taxon>
        <taxon>Eurotiomycetes</taxon>
        <taxon>Eurotiomycetidae</taxon>
        <taxon>Eurotiales</taxon>
        <taxon>Aspergillaceae</taxon>
        <taxon>Aspergillus</taxon>
        <taxon>Aspergillus subgen. Circumdati</taxon>
    </lineage>
</organism>
<proteinExistence type="predicted"/>
<comment type="subcellular location">
    <subcellularLocation>
        <location evidence="1">Membrane</location>
        <topology evidence="1">Multi-pass membrane protein</topology>
    </subcellularLocation>
</comment>
<sequence length="497" mass="56439">MTRQDASFDGWESYPQNLQLSPVEVCAKDYDKRLSQVGKRLFVEPHESEVRTIELGPVRHDELRDVENGIIGSSAQLRASFETGYPDCIFLLHQSYSWGRLQVSEPILRELFTGLQVHPEFLEILFLFGEKLGPTEESFSSFCSHCRPVVASLSSYGLSGPLCSYDIGYNIKYAAPHMRTFPKDPYSLRETGVYHSFDARTQKAKWVFIQSSAPLEDRLKRCFSHPVDTHDASQFKIHGVILQTALNGWRDYLVYLEDTFSKLSDQGFHTRVSGPRGEGDLDVDFSDIRSLRALTAKMRRLLQIISLNVEVAERMRTWTLRVKSHSPHQLSDAFDDLESTIQTFIMCSNIHCSRLSSMMDRGREIQGLIQSMLEARTNEGSNMLNNRMARLAEISADENRLIAGLTYQTTRDTRAMSTISFISAVFLPATFLATMFGMNFFAFAGGRIIIATNFWIYIIMAACSSGVTVTIWYCWQRRIEANAPPYPPTLASNMVKI</sequence>
<evidence type="ECO:0000256" key="3">
    <source>
        <dbReference type="ARBA" id="ARBA00022989"/>
    </source>
</evidence>
<dbReference type="InterPro" id="IPR045863">
    <property type="entry name" value="CorA_TM1_TM2"/>
</dbReference>
<evidence type="ECO:0000256" key="4">
    <source>
        <dbReference type="ARBA" id="ARBA00023136"/>
    </source>
</evidence>
<evidence type="ECO:0000313" key="8">
    <source>
        <dbReference type="Proteomes" id="UP000235023"/>
    </source>
</evidence>
<keyword evidence="3 5" id="KW-1133">Transmembrane helix</keyword>
<evidence type="ECO:0000256" key="2">
    <source>
        <dbReference type="ARBA" id="ARBA00022692"/>
    </source>
</evidence>
<evidence type="ECO:0000259" key="6">
    <source>
        <dbReference type="Pfam" id="PF26616"/>
    </source>
</evidence>
<dbReference type="InterPro" id="IPR058257">
    <property type="entry name" value="CorA-like_dom"/>
</dbReference>
<dbReference type="EMBL" id="KZ559509">
    <property type="protein sequence ID" value="PLN84780.1"/>
    <property type="molecule type" value="Genomic_DNA"/>
</dbReference>
<evidence type="ECO:0000256" key="1">
    <source>
        <dbReference type="ARBA" id="ARBA00004141"/>
    </source>
</evidence>
<gene>
    <name evidence="7" type="ORF">BDW42DRAFT_31437</name>
</gene>
<name>A0A2J5I4F0_9EURO</name>
<dbReference type="AlphaFoldDB" id="A0A2J5I4F0"/>
<evidence type="ECO:0000313" key="7">
    <source>
        <dbReference type="EMBL" id="PLN84780.1"/>
    </source>
</evidence>
<protein>
    <recommendedName>
        <fullName evidence="6">CorA-like transporter domain-containing protein</fullName>
    </recommendedName>
</protein>
<evidence type="ECO:0000256" key="5">
    <source>
        <dbReference type="SAM" id="Phobius"/>
    </source>
</evidence>
<dbReference type="SUPFAM" id="SSF144083">
    <property type="entry name" value="Magnesium transport protein CorA, transmembrane region"/>
    <property type="match status" value="1"/>
</dbReference>
<keyword evidence="2 5" id="KW-0812">Transmembrane</keyword>
<feature type="transmembrane region" description="Helical" evidence="5">
    <location>
        <begin position="454"/>
        <end position="475"/>
    </location>
</feature>
<dbReference type="Pfam" id="PF26616">
    <property type="entry name" value="CorA-like"/>
    <property type="match status" value="1"/>
</dbReference>
<keyword evidence="4 5" id="KW-0472">Membrane</keyword>